<feature type="signal peptide" evidence="1">
    <location>
        <begin position="1"/>
        <end position="23"/>
    </location>
</feature>
<evidence type="ECO:0008006" key="4">
    <source>
        <dbReference type="Google" id="ProtNLM"/>
    </source>
</evidence>
<organism evidence="2 3">
    <name type="scientific">Jiangella anatolica</name>
    <dbReference type="NCBI Taxonomy" id="2670374"/>
    <lineage>
        <taxon>Bacteria</taxon>
        <taxon>Bacillati</taxon>
        <taxon>Actinomycetota</taxon>
        <taxon>Actinomycetes</taxon>
        <taxon>Jiangellales</taxon>
        <taxon>Jiangellaceae</taxon>
        <taxon>Jiangella</taxon>
    </lineage>
</organism>
<evidence type="ECO:0000313" key="3">
    <source>
        <dbReference type="Proteomes" id="UP000248764"/>
    </source>
</evidence>
<dbReference type="Proteomes" id="UP000248764">
    <property type="component" value="Unassembled WGS sequence"/>
</dbReference>
<keyword evidence="3" id="KW-1185">Reference proteome</keyword>
<protein>
    <recommendedName>
        <fullName evidence="4">Phosphodiester glycosidase domain-containing protein</fullName>
    </recommendedName>
</protein>
<sequence length="304" mass="32128">MALALAAGLFAGVNLGAAQPASALQQCPIPGQQPPVAGIEYWIEQYYDRGVTVCWGMDTASGLPELAAVMQIVDLADGARVLLRADPECPCGIGSADQTFRKHTAEEWWNTWGYFSATNASFFTDATNPTTKLSLPEVTSGKIHSYGTALNGGPDATFPKVSLRIGGLDQAFQSVRLTNVPAAYTTANIDSHFGCGNTSGTNCSTIFGLVGFAPDANVTGPGPKRRTMLGTNAGSGVQASRVYILATVQSYELSEARAIMDYFGSQMEMQLDGGGSTQSISNYHQIDSYIFRPVPNALFVSSGP</sequence>
<name>A0A2W2CGY0_9ACTN</name>
<feature type="chain" id="PRO_5016126714" description="Phosphodiester glycosidase domain-containing protein" evidence="1">
    <location>
        <begin position="24"/>
        <end position="304"/>
    </location>
</feature>
<gene>
    <name evidence="2" type="ORF">C1I92_07225</name>
</gene>
<reference evidence="2 3" key="1">
    <citation type="submission" date="2018-01" db="EMBL/GenBank/DDBJ databases">
        <title>Draft genome sequence of Jiangella sp. GTF31.</title>
        <authorList>
            <person name="Sahin N."/>
            <person name="Ay H."/>
            <person name="Saygin H."/>
        </authorList>
    </citation>
    <scope>NUCLEOTIDE SEQUENCE [LARGE SCALE GENOMIC DNA]</scope>
    <source>
        <strain evidence="2 3">GTF31</strain>
    </source>
</reference>
<comment type="caution">
    <text evidence="2">The sequence shown here is derived from an EMBL/GenBank/DDBJ whole genome shotgun (WGS) entry which is preliminary data.</text>
</comment>
<keyword evidence="1" id="KW-0732">Signal</keyword>
<dbReference type="AlphaFoldDB" id="A0A2W2CGY0"/>
<evidence type="ECO:0000313" key="2">
    <source>
        <dbReference type="EMBL" id="PZF84846.1"/>
    </source>
</evidence>
<evidence type="ECO:0000256" key="1">
    <source>
        <dbReference type="SAM" id="SignalP"/>
    </source>
</evidence>
<proteinExistence type="predicted"/>
<accession>A0A2W2CGY0</accession>
<dbReference type="EMBL" id="POTW01000012">
    <property type="protein sequence ID" value="PZF84846.1"/>
    <property type="molecule type" value="Genomic_DNA"/>
</dbReference>